<gene>
    <name evidence="2" type="ORF">ACFOEB_07635</name>
</gene>
<name>A0ABV7HQR5_9GAMM</name>
<dbReference type="EMBL" id="JBHRTL010000006">
    <property type="protein sequence ID" value="MFC3155068.1"/>
    <property type="molecule type" value="Genomic_DNA"/>
</dbReference>
<dbReference type="RefSeq" id="WP_339615278.1">
    <property type="nucleotide sequence ID" value="NZ_AP031500.1"/>
</dbReference>
<accession>A0ABV7HQR5</accession>
<protein>
    <submittedName>
        <fullName evidence="2">PilZ domain-containing protein</fullName>
    </submittedName>
</protein>
<dbReference type="Pfam" id="PF07238">
    <property type="entry name" value="PilZ"/>
    <property type="match status" value="1"/>
</dbReference>
<comment type="caution">
    <text evidence="2">The sequence shown here is derived from an EMBL/GenBank/DDBJ whole genome shotgun (WGS) entry which is preliminary data.</text>
</comment>
<evidence type="ECO:0000259" key="1">
    <source>
        <dbReference type="Pfam" id="PF07238"/>
    </source>
</evidence>
<feature type="domain" description="PilZ" evidence="1">
    <location>
        <begin position="3"/>
        <end position="85"/>
    </location>
</feature>
<organism evidence="2 3">
    <name type="scientific">Gilvimarinus japonicus</name>
    <dbReference type="NCBI Taxonomy" id="1796469"/>
    <lineage>
        <taxon>Bacteria</taxon>
        <taxon>Pseudomonadati</taxon>
        <taxon>Pseudomonadota</taxon>
        <taxon>Gammaproteobacteria</taxon>
        <taxon>Cellvibrionales</taxon>
        <taxon>Cellvibrionaceae</taxon>
        <taxon>Gilvimarinus</taxon>
    </lineage>
</organism>
<evidence type="ECO:0000313" key="2">
    <source>
        <dbReference type="EMBL" id="MFC3155068.1"/>
    </source>
</evidence>
<dbReference type="InterPro" id="IPR009875">
    <property type="entry name" value="PilZ_domain"/>
</dbReference>
<dbReference type="SUPFAM" id="SSF141371">
    <property type="entry name" value="PilZ domain-like"/>
    <property type="match status" value="1"/>
</dbReference>
<keyword evidence="3" id="KW-1185">Reference proteome</keyword>
<reference evidence="3" key="1">
    <citation type="journal article" date="2019" name="Int. J. Syst. Evol. Microbiol.">
        <title>The Global Catalogue of Microorganisms (GCM) 10K type strain sequencing project: providing services to taxonomists for standard genome sequencing and annotation.</title>
        <authorList>
            <consortium name="The Broad Institute Genomics Platform"/>
            <consortium name="The Broad Institute Genome Sequencing Center for Infectious Disease"/>
            <person name="Wu L."/>
            <person name="Ma J."/>
        </authorList>
    </citation>
    <scope>NUCLEOTIDE SEQUENCE [LARGE SCALE GENOMIC DNA]</scope>
    <source>
        <strain evidence="3">KCTC 52141</strain>
    </source>
</reference>
<dbReference type="Proteomes" id="UP001595548">
    <property type="component" value="Unassembled WGS sequence"/>
</dbReference>
<sequence length="116" mass="13235">MEHRCSPRLTTDLKVRLRHQKQQRSGRLLNCSTLGFYISTEGLEYALHQRVAVDVALRDIDGNAYTFVFDGRVVRKGENYIALELEAAHVPTQSALNFIDILKQLQAPRAQQRQLG</sequence>
<evidence type="ECO:0000313" key="3">
    <source>
        <dbReference type="Proteomes" id="UP001595548"/>
    </source>
</evidence>
<dbReference type="Gene3D" id="2.40.10.220">
    <property type="entry name" value="predicted glycosyltransferase like domains"/>
    <property type="match status" value="1"/>
</dbReference>
<proteinExistence type="predicted"/>